<dbReference type="InterPro" id="IPR038765">
    <property type="entry name" value="Papain-like_cys_pep_sf"/>
</dbReference>
<organism evidence="2 3">
    <name type="scientific">Catellatospora bangladeshensis</name>
    <dbReference type="NCBI Taxonomy" id="310355"/>
    <lineage>
        <taxon>Bacteria</taxon>
        <taxon>Bacillati</taxon>
        <taxon>Actinomycetota</taxon>
        <taxon>Actinomycetes</taxon>
        <taxon>Micromonosporales</taxon>
        <taxon>Micromonosporaceae</taxon>
        <taxon>Catellatospora</taxon>
    </lineage>
</organism>
<dbReference type="EMBL" id="BONF01000009">
    <property type="protein sequence ID" value="GIF80285.1"/>
    <property type="molecule type" value="Genomic_DNA"/>
</dbReference>
<dbReference type="InterPro" id="IPR002931">
    <property type="entry name" value="Transglutaminase-like"/>
</dbReference>
<keyword evidence="3" id="KW-1185">Reference proteome</keyword>
<comment type="caution">
    <text evidence="2">The sequence shown here is derived from an EMBL/GenBank/DDBJ whole genome shotgun (WGS) entry which is preliminary data.</text>
</comment>
<dbReference type="SUPFAM" id="SSF54001">
    <property type="entry name" value="Cysteine proteinases"/>
    <property type="match status" value="1"/>
</dbReference>
<name>A0A8J3NJC0_9ACTN</name>
<dbReference type="Pfam" id="PF01841">
    <property type="entry name" value="Transglut_core"/>
    <property type="match status" value="1"/>
</dbReference>
<feature type="domain" description="Transglutaminase-like" evidence="1">
    <location>
        <begin position="83"/>
        <end position="145"/>
    </location>
</feature>
<evidence type="ECO:0000313" key="2">
    <source>
        <dbReference type="EMBL" id="GIF80285.1"/>
    </source>
</evidence>
<accession>A0A8J3NJC0</accession>
<dbReference type="AlphaFoldDB" id="A0A8J3NJC0"/>
<evidence type="ECO:0000313" key="3">
    <source>
        <dbReference type="Proteomes" id="UP000601223"/>
    </source>
</evidence>
<protein>
    <recommendedName>
        <fullName evidence="1">Transglutaminase-like domain-containing protein</fullName>
    </recommendedName>
</protein>
<dbReference type="RefSeq" id="WP_239125587.1">
    <property type="nucleotide sequence ID" value="NZ_BONF01000009.1"/>
</dbReference>
<dbReference type="SMART" id="SM00460">
    <property type="entry name" value="TGc"/>
    <property type="match status" value="1"/>
</dbReference>
<dbReference type="Proteomes" id="UP000601223">
    <property type="component" value="Unassembled WGS sequence"/>
</dbReference>
<dbReference type="Gene3D" id="3.10.620.30">
    <property type="match status" value="1"/>
</dbReference>
<reference evidence="2 3" key="1">
    <citation type="submission" date="2021-01" db="EMBL/GenBank/DDBJ databases">
        <title>Whole genome shotgun sequence of Catellatospora bangladeshensis NBRC 107357.</title>
        <authorList>
            <person name="Komaki H."/>
            <person name="Tamura T."/>
        </authorList>
    </citation>
    <scope>NUCLEOTIDE SEQUENCE [LARGE SCALE GENOMIC DNA]</scope>
    <source>
        <strain evidence="2 3">NBRC 107357</strain>
    </source>
</reference>
<proteinExistence type="predicted"/>
<evidence type="ECO:0000259" key="1">
    <source>
        <dbReference type="SMART" id="SM00460"/>
    </source>
</evidence>
<gene>
    <name evidence="2" type="ORF">Cba03nite_16340</name>
</gene>
<sequence length="288" mass="31475">MVRDWSGHSPYSDPGGFAPLLDGLPGEVRELAAVVRNVLVHYRAAGIVFEGGRLAEIDNRWVDRILAADQGRFPVPLEVPRPVGSRVVGCCRDFTLLTVAALRQRGVPARSRVGFASYLVPGFHCDHVVAEFWDGERWVWVDAQLDPARGWGFDPADVPGAVFASAASVWSAYRRGEVDVDRYGVDPSLPQLSGGWLVFDYVLLELAHRQGDELLLWDGWGGMVEDLAGADLGLADGVSALLLAADGGDESAERELAAWYARDARLRPSGRVRCRSPRGVTDWVELRG</sequence>